<evidence type="ECO:0000256" key="5">
    <source>
        <dbReference type="ARBA" id="ARBA00022475"/>
    </source>
</evidence>
<dbReference type="Proteomes" id="UP000283975">
    <property type="component" value="Unassembled WGS sequence"/>
</dbReference>
<keyword evidence="6" id="KW-0145">Chemotaxis</keyword>
<dbReference type="KEGG" id="cbol:CGC65_02020"/>
<keyword evidence="9" id="KW-0472">Membrane</keyword>
<keyword evidence="4" id="KW-0813">Transport</keyword>
<evidence type="ECO:0000313" key="13">
    <source>
        <dbReference type="EMBL" id="RHC55543.1"/>
    </source>
</evidence>
<dbReference type="Proteomes" id="UP000284543">
    <property type="component" value="Unassembled WGS sequence"/>
</dbReference>
<evidence type="ECO:0000256" key="8">
    <source>
        <dbReference type="ARBA" id="ARBA00022927"/>
    </source>
</evidence>
<comment type="similarity">
    <text evidence="2">Belongs to the FliJ family.</text>
</comment>
<evidence type="ECO:0000256" key="1">
    <source>
        <dbReference type="ARBA" id="ARBA00004413"/>
    </source>
</evidence>
<dbReference type="InterPro" id="IPR012823">
    <property type="entry name" value="Flagell_FliJ"/>
</dbReference>
<dbReference type="NCBIfam" id="TIGR02473">
    <property type="entry name" value="flagell_FliJ"/>
    <property type="match status" value="1"/>
</dbReference>
<dbReference type="EMBL" id="QRZM01000001">
    <property type="protein sequence ID" value="RGV78293.1"/>
    <property type="molecule type" value="Genomic_DNA"/>
</dbReference>
<reference evidence="14 15" key="1">
    <citation type="submission" date="2018-08" db="EMBL/GenBank/DDBJ databases">
        <title>A genome reference for cultivated species of the human gut microbiota.</title>
        <authorList>
            <person name="Zou Y."/>
            <person name="Xue W."/>
            <person name="Luo G."/>
        </authorList>
    </citation>
    <scope>NUCLEOTIDE SEQUENCE [LARGE SCALE GENOMIC DNA]</scope>
    <source>
        <strain evidence="12 15">AF14-18</strain>
        <strain evidence="13 14">AM35-14</strain>
    </source>
</reference>
<evidence type="ECO:0000256" key="3">
    <source>
        <dbReference type="ARBA" id="ARBA00020392"/>
    </source>
</evidence>
<evidence type="ECO:0000313" key="14">
    <source>
        <dbReference type="Proteomes" id="UP000283975"/>
    </source>
</evidence>
<dbReference type="GO" id="GO:0015031">
    <property type="term" value="P:protein transport"/>
    <property type="evidence" value="ECO:0007669"/>
    <property type="project" value="UniProtKB-KW"/>
</dbReference>
<dbReference type="InterPro" id="IPR053716">
    <property type="entry name" value="Flag_assembly_chemotaxis_eff"/>
</dbReference>
<dbReference type="GO" id="GO:0044781">
    <property type="term" value="P:bacterial-type flagellum organization"/>
    <property type="evidence" value="ECO:0007669"/>
    <property type="project" value="UniProtKB-KW"/>
</dbReference>
<comment type="caution">
    <text evidence="13">The sequence shown here is derived from an EMBL/GenBank/DDBJ whole genome shotgun (WGS) entry which is preliminary data.</text>
</comment>
<evidence type="ECO:0000256" key="9">
    <source>
        <dbReference type="ARBA" id="ARBA00023136"/>
    </source>
</evidence>
<dbReference type="GO" id="GO:0071973">
    <property type="term" value="P:bacterial-type flagellum-dependent cell motility"/>
    <property type="evidence" value="ECO:0007669"/>
    <property type="project" value="InterPro"/>
</dbReference>
<feature type="coiled-coil region" evidence="11">
    <location>
        <begin position="19"/>
        <end position="129"/>
    </location>
</feature>
<evidence type="ECO:0000256" key="6">
    <source>
        <dbReference type="ARBA" id="ARBA00022500"/>
    </source>
</evidence>
<evidence type="ECO:0000313" key="12">
    <source>
        <dbReference type="EMBL" id="RGV78293.1"/>
    </source>
</evidence>
<keyword evidence="10" id="KW-1006">Bacterial flagellum protein export</keyword>
<keyword evidence="13" id="KW-0969">Cilium</keyword>
<evidence type="ECO:0000256" key="2">
    <source>
        <dbReference type="ARBA" id="ARBA00010004"/>
    </source>
</evidence>
<keyword evidence="13" id="KW-0282">Flagellum</keyword>
<dbReference type="GO" id="GO:0009288">
    <property type="term" value="C:bacterial-type flagellum"/>
    <property type="evidence" value="ECO:0007669"/>
    <property type="project" value="InterPro"/>
</dbReference>
<sequence length="149" mass="17743">MKKFVFTLERMLAYQEQNLEKEKGILARIMAERDKLEEDRRDKELRIRHIQEDIGQRQIQGTTVFILKGCYSVLEGVRIRLEEIETELTRTQARAEKQRRVVTEASQEVKKLEKLKEKQMEEYRHEEAKEQQDLIIEHVAGTFVRNGVS</sequence>
<evidence type="ECO:0000256" key="4">
    <source>
        <dbReference type="ARBA" id="ARBA00022448"/>
    </source>
</evidence>
<proteinExistence type="inferred from homology"/>
<dbReference type="GO" id="GO:0006935">
    <property type="term" value="P:chemotaxis"/>
    <property type="evidence" value="ECO:0007669"/>
    <property type="project" value="UniProtKB-KW"/>
</dbReference>
<comment type="subcellular location">
    <subcellularLocation>
        <location evidence="1">Cell membrane</location>
        <topology evidence="1">Peripheral membrane protein</topology>
        <orientation evidence="1">Cytoplasmic side</orientation>
    </subcellularLocation>
</comment>
<evidence type="ECO:0000313" key="15">
    <source>
        <dbReference type="Proteomes" id="UP000284543"/>
    </source>
</evidence>
<dbReference type="GO" id="GO:0005886">
    <property type="term" value="C:plasma membrane"/>
    <property type="evidence" value="ECO:0007669"/>
    <property type="project" value="UniProtKB-SubCell"/>
</dbReference>
<dbReference type="Pfam" id="PF02050">
    <property type="entry name" value="FliJ"/>
    <property type="match status" value="1"/>
</dbReference>
<keyword evidence="11" id="KW-0175">Coiled coil</keyword>
<organism evidence="13 14">
    <name type="scientific">Enterocloster bolteae</name>
    <dbReference type="NCBI Taxonomy" id="208479"/>
    <lineage>
        <taxon>Bacteria</taxon>
        <taxon>Bacillati</taxon>
        <taxon>Bacillota</taxon>
        <taxon>Clostridia</taxon>
        <taxon>Lachnospirales</taxon>
        <taxon>Lachnospiraceae</taxon>
        <taxon>Enterocloster</taxon>
    </lineage>
</organism>
<dbReference type="Gene3D" id="1.10.287.1700">
    <property type="match status" value="1"/>
</dbReference>
<gene>
    <name evidence="13" type="primary">fliJ</name>
    <name evidence="13" type="ORF">DW839_13580</name>
    <name evidence="12" type="ORF">DWW02_00715</name>
</gene>
<evidence type="ECO:0000256" key="10">
    <source>
        <dbReference type="ARBA" id="ARBA00023225"/>
    </source>
</evidence>
<keyword evidence="8" id="KW-0653">Protein transport</keyword>
<evidence type="ECO:0000256" key="11">
    <source>
        <dbReference type="SAM" id="Coils"/>
    </source>
</evidence>
<dbReference type="EMBL" id="QSHZ01000013">
    <property type="protein sequence ID" value="RHC55543.1"/>
    <property type="molecule type" value="Genomic_DNA"/>
</dbReference>
<dbReference type="RefSeq" id="WP_002566287.1">
    <property type="nucleotide sequence ID" value="NZ_CABKUK010000005.1"/>
</dbReference>
<keyword evidence="7" id="KW-1005">Bacterial flagellum biogenesis</keyword>
<keyword evidence="13" id="KW-0966">Cell projection</keyword>
<dbReference type="AlphaFoldDB" id="A0A414AV40"/>
<accession>A0A414AV40</accession>
<evidence type="ECO:0000256" key="7">
    <source>
        <dbReference type="ARBA" id="ARBA00022795"/>
    </source>
</evidence>
<name>A0A414AV40_9FIRM</name>
<keyword evidence="5" id="KW-1003">Cell membrane</keyword>
<protein>
    <recommendedName>
        <fullName evidence="3">Flagellar FliJ protein</fullName>
    </recommendedName>
</protein>